<gene>
    <name evidence="4" type="ORF">Din_044798</name>
</gene>
<evidence type="ECO:0000313" key="4">
    <source>
        <dbReference type="EMBL" id="MPA75357.1"/>
    </source>
</evidence>
<dbReference type="AlphaFoldDB" id="A0A5B7C380"/>
<dbReference type="PROSITE" id="PS50082">
    <property type="entry name" value="WD_REPEATS_2"/>
    <property type="match status" value="4"/>
</dbReference>
<dbReference type="SUPFAM" id="SSF69322">
    <property type="entry name" value="Tricorn protease domain 2"/>
    <property type="match status" value="1"/>
</dbReference>
<evidence type="ECO:0000256" key="3">
    <source>
        <dbReference type="PROSITE-ProRule" id="PRU00221"/>
    </source>
</evidence>
<feature type="repeat" description="WD" evidence="3">
    <location>
        <begin position="372"/>
        <end position="404"/>
    </location>
</feature>
<dbReference type="PRINTS" id="PR00320">
    <property type="entry name" value="GPROTEINBRPT"/>
</dbReference>
<keyword evidence="1 3" id="KW-0853">WD repeat</keyword>
<dbReference type="InterPro" id="IPR020472">
    <property type="entry name" value="WD40_PAC1"/>
</dbReference>
<dbReference type="SMART" id="SM00320">
    <property type="entry name" value="WD40"/>
    <property type="match status" value="7"/>
</dbReference>
<dbReference type="PANTHER" id="PTHR14221">
    <property type="entry name" value="WD REPEAT DOMAIN 44"/>
    <property type="match status" value="1"/>
</dbReference>
<name>A0A5B7C380_DAVIN</name>
<dbReference type="InterPro" id="IPR040324">
    <property type="entry name" value="WDR44/Dgr2"/>
</dbReference>
<dbReference type="Gene3D" id="2.130.10.10">
    <property type="entry name" value="YVTN repeat-like/Quinoprotein amine dehydrogenase"/>
    <property type="match status" value="2"/>
</dbReference>
<feature type="repeat" description="WD" evidence="3">
    <location>
        <begin position="558"/>
        <end position="588"/>
    </location>
</feature>
<dbReference type="SUPFAM" id="SSF50978">
    <property type="entry name" value="WD40 repeat-like"/>
    <property type="match status" value="1"/>
</dbReference>
<dbReference type="InterPro" id="IPR015943">
    <property type="entry name" value="WD40/YVTN_repeat-like_dom_sf"/>
</dbReference>
<proteinExistence type="predicted"/>
<dbReference type="EMBL" id="GHES01044798">
    <property type="protein sequence ID" value="MPA75357.1"/>
    <property type="molecule type" value="Transcribed_RNA"/>
</dbReference>
<feature type="repeat" description="WD" evidence="3">
    <location>
        <begin position="268"/>
        <end position="309"/>
    </location>
</feature>
<accession>A0A5B7C380</accession>
<keyword evidence="2" id="KW-0677">Repeat</keyword>
<sequence>MGSLSDEDEEYRFFDAYEDIASVPDCPEPSGSSFGVDNWVSNSFEYDMWTRSPQSVQERRSKFLNWMGLNLDWIVSENSTEVLGDVLKVEIDRITKNSGTLLRTRSFDDEFSSSRSSMSSWSNDASNLSEKLSSILCRIGNSDGVTDCNVDEFGLDGKESKHQVVVSDQLGMAEEFDNASGSSPPVPQLVLGETEVAGNSVGMMNRVKNRWLSRLRSMTCIVDRQGRDNNLTPDGSDPIRGARVRRVKVRHCRKRSKELSALFMGQDIQAHDGSILTMKFSLDGQYLASAGEDGVVRVWQVVEDERSNEIDIPDTDPSCIYFTVNHLSELAPLIVEKEKMGVLKSLRKTADSACVIFPPKVFRILEKPLHEFCGHSSEILDLSWSKNNYLLSASVDKTVRLWRVGCDHCLKVFSHSNYVTCVQFNPVDDNHFISGSIDGKVRIWAVTGCHVVDWTDIRDMVTAVCYRPDGQGGVVGSMTGNCRFYNISDNHFQLEAQICLHGKKKSPCRRITSFQFDPQDPSKLIVTCADSQVRILHGINVIGKYRGLRNAGNQMFASFTSDGKHIVSACEDSNVYIWNRTSQEESSTSQPKKIRSCEYFSTNTSVAIPWSGLQSGNSENGGQFHSLDERSPNTLPFSSPTGFSLGQQFILESFPKGSATWPEEKLPTSSPLTVPSAIRKSQYKFLKTSCQSTSSSHAWGLVIVTGGWDGRIRSFHNYGLPVPV</sequence>
<dbReference type="PROSITE" id="PS50294">
    <property type="entry name" value="WD_REPEATS_REGION"/>
    <property type="match status" value="3"/>
</dbReference>
<dbReference type="Pfam" id="PF00400">
    <property type="entry name" value="WD40"/>
    <property type="match status" value="4"/>
</dbReference>
<reference evidence="4" key="1">
    <citation type="submission" date="2019-08" db="EMBL/GenBank/DDBJ databases">
        <title>Reference gene set and small RNA set construction with multiple tissues from Davidia involucrata Baill.</title>
        <authorList>
            <person name="Yang H."/>
            <person name="Zhou C."/>
            <person name="Li G."/>
            <person name="Wang J."/>
            <person name="Gao P."/>
            <person name="Wang M."/>
            <person name="Wang R."/>
            <person name="Zhao Y."/>
        </authorList>
    </citation>
    <scope>NUCLEOTIDE SEQUENCE</scope>
    <source>
        <tissue evidence="4">Mixed with DoveR01_LX</tissue>
    </source>
</reference>
<feature type="repeat" description="WD" evidence="3">
    <location>
        <begin position="412"/>
        <end position="444"/>
    </location>
</feature>
<organism evidence="4">
    <name type="scientific">Davidia involucrata</name>
    <name type="common">Dove tree</name>
    <dbReference type="NCBI Taxonomy" id="16924"/>
    <lineage>
        <taxon>Eukaryota</taxon>
        <taxon>Viridiplantae</taxon>
        <taxon>Streptophyta</taxon>
        <taxon>Embryophyta</taxon>
        <taxon>Tracheophyta</taxon>
        <taxon>Spermatophyta</taxon>
        <taxon>Magnoliopsida</taxon>
        <taxon>eudicotyledons</taxon>
        <taxon>Gunneridae</taxon>
        <taxon>Pentapetalae</taxon>
        <taxon>asterids</taxon>
        <taxon>Cornales</taxon>
        <taxon>Nyssaceae</taxon>
        <taxon>Davidia</taxon>
    </lineage>
</organism>
<dbReference type="InterPro" id="IPR036322">
    <property type="entry name" value="WD40_repeat_dom_sf"/>
</dbReference>
<evidence type="ECO:0000256" key="1">
    <source>
        <dbReference type="ARBA" id="ARBA00022574"/>
    </source>
</evidence>
<dbReference type="InterPro" id="IPR001680">
    <property type="entry name" value="WD40_rpt"/>
</dbReference>
<evidence type="ECO:0000256" key="2">
    <source>
        <dbReference type="ARBA" id="ARBA00022737"/>
    </source>
</evidence>
<protein>
    <submittedName>
        <fullName evidence="4">Uncharacterized protein</fullName>
    </submittedName>
</protein>
<dbReference type="PANTHER" id="PTHR14221:SF57">
    <property type="entry name" value="TRANSDUCIN_WD40 REPEAT-LIKE SUPERFAMILY PROTEIN"/>
    <property type="match status" value="1"/>
</dbReference>